<name>A0ABP8YVR1_9ACTN</name>
<dbReference type="GO" id="GO:0016301">
    <property type="term" value="F:kinase activity"/>
    <property type="evidence" value="ECO:0007669"/>
    <property type="project" value="UniProtKB-KW"/>
</dbReference>
<dbReference type="EMBL" id="BAABKN010000014">
    <property type="protein sequence ID" value="GAA4737694.1"/>
    <property type="molecule type" value="Genomic_DNA"/>
</dbReference>
<organism evidence="1 2">
    <name type="scientific">Nocardioides endophyticus</name>
    <dbReference type="NCBI Taxonomy" id="1353775"/>
    <lineage>
        <taxon>Bacteria</taxon>
        <taxon>Bacillati</taxon>
        <taxon>Actinomycetota</taxon>
        <taxon>Actinomycetes</taxon>
        <taxon>Propionibacteriales</taxon>
        <taxon>Nocardioidaceae</taxon>
        <taxon>Nocardioides</taxon>
    </lineage>
</organism>
<evidence type="ECO:0000313" key="1">
    <source>
        <dbReference type="EMBL" id="GAA4737694.1"/>
    </source>
</evidence>
<dbReference type="RefSeq" id="WP_345526834.1">
    <property type="nucleotide sequence ID" value="NZ_BAABKN010000014.1"/>
</dbReference>
<comment type="caution">
    <text evidence="1">The sequence shown here is derived from an EMBL/GenBank/DDBJ whole genome shotgun (WGS) entry which is preliminary data.</text>
</comment>
<reference evidence="2" key="1">
    <citation type="journal article" date="2019" name="Int. J. Syst. Evol. Microbiol.">
        <title>The Global Catalogue of Microorganisms (GCM) 10K type strain sequencing project: providing services to taxonomists for standard genome sequencing and annotation.</title>
        <authorList>
            <consortium name="The Broad Institute Genomics Platform"/>
            <consortium name="The Broad Institute Genome Sequencing Center for Infectious Disease"/>
            <person name="Wu L."/>
            <person name="Ma J."/>
        </authorList>
    </citation>
    <scope>NUCLEOTIDE SEQUENCE [LARGE SCALE GENOMIC DNA]</scope>
    <source>
        <strain evidence="2">JCM 18532</strain>
    </source>
</reference>
<dbReference type="PANTHER" id="PTHR10285">
    <property type="entry name" value="URIDINE KINASE"/>
    <property type="match status" value="1"/>
</dbReference>
<dbReference type="Gene3D" id="3.40.50.300">
    <property type="entry name" value="P-loop containing nucleotide triphosphate hydrolases"/>
    <property type="match status" value="1"/>
</dbReference>
<gene>
    <name evidence="1" type="ORF">GCM10023350_22160</name>
</gene>
<protein>
    <submittedName>
        <fullName evidence="1">Nucleoside/nucleotide kinase family protein</fullName>
    </submittedName>
</protein>
<keyword evidence="1" id="KW-0418">Kinase</keyword>
<dbReference type="Proteomes" id="UP001499882">
    <property type="component" value="Unassembled WGS sequence"/>
</dbReference>
<keyword evidence="2" id="KW-1185">Reference proteome</keyword>
<proteinExistence type="predicted"/>
<sequence length="199" mass="21554">MNLPAVPPGIRLLGITGAPGVGKTTVATALRLPVVPMDGFHYADVELVRRGLRDRKGAPETFDAEGYAALLARVRAGEPDVVAPMFERALEQPIAGAIAVPATGTVVTEGNYLLLDEPRWRVVREQLDVVWHLHVDDGVRRERLVARHVEFGKTPAEARAWVARVDDANAALVEVAAARADVVVELSEARPRTPPASRR</sequence>
<accession>A0ABP8YVR1</accession>
<evidence type="ECO:0000313" key="2">
    <source>
        <dbReference type="Proteomes" id="UP001499882"/>
    </source>
</evidence>
<dbReference type="SUPFAM" id="SSF52540">
    <property type="entry name" value="P-loop containing nucleoside triphosphate hydrolases"/>
    <property type="match status" value="1"/>
</dbReference>
<keyword evidence="1" id="KW-0808">Transferase</keyword>
<dbReference type="InterPro" id="IPR027417">
    <property type="entry name" value="P-loop_NTPase"/>
</dbReference>
<dbReference type="NCBIfam" id="NF006743">
    <property type="entry name" value="PRK09270.1-2"/>
    <property type="match status" value="1"/>
</dbReference>